<accession>A0A7V3VTL6</accession>
<dbReference type="EMBL" id="DTPE01000237">
    <property type="protein sequence ID" value="HGE75661.1"/>
    <property type="molecule type" value="Genomic_DNA"/>
</dbReference>
<dbReference type="AlphaFoldDB" id="A0A7V3VTL6"/>
<dbReference type="Gene3D" id="1.20.1330.10">
    <property type="entry name" value="f41 fragment of flagellin, N-terminal domain"/>
    <property type="match status" value="1"/>
</dbReference>
<protein>
    <submittedName>
        <fullName evidence="1">Uncharacterized protein</fullName>
    </submittedName>
</protein>
<name>A0A7V3VTL6_9BACT</name>
<comment type="caution">
    <text evidence="1">The sequence shown here is derived from an EMBL/GenBank/DDBJ whole genome shotgun (WGS) entry which is preliminary data.</text>
</comment>
<organism evidence="1">
    <name type="scientific">Mesoaciditoga lauensis</name>
    <dbReference type="NCBI Taxonomy" id="1495039"/>
    <lineage>
        <taxon>Bacteria</taxon>
        <taxon>Thermotogati</taxon>
        <taxon>Thermotogota</taxon>
        <taxon>Thermotogae</taxon>
        <taxon>Mesoaciditogales</taxon>
        <taxon>Mesoaciditogaceae</taxon>
        <taxon>Mesoaciditoga</taxon>
    </lineage>
</organism>
<proteinExistence type="predicted"/>
<reference evidence="1" key="1">
    <citation type="journal article" date="2020" name="mSystems">
        <title>Genome- and Community-Level Interaction Insights into Carbon Utilization and Element Cycling Functions of Hydrothermarchaeota in Hydrothermal Sediment.</title>
        <authorList>
            <person name="Zhou Z."/>
            <person name="Liu Y."/>
            <person name="Xu W."/>
            <person name="Pan J."/>
            <person name="Luo Z.H."/>
            <person name="Li M."/>
        </authorList>
    </citation>
    <scope>NUCLEOTIDE SEQUENCE [LARGE SCALE GENOMIC DNA]</scope>
    <source>
        <strain evidence="1">SpSt-966</strain>
    </source>
</reference>
<sequence>MLNEGLLDKIIQDLQNNDVSNLSGPDLKDLQSYENSLAVVTTQVGSQEQAVQNLITSNQNLNTYVTQLMSTAQGTDMVKVLSDLSLQETVYQAALQTSASSLLPTLANFLSGSGA</sequence>
<gene>
    <name evidence="1" type="ORF">ENX73_06005</name>
</gene>
<evidence type="ECO:0000313" key="1">
    <source>
        <dbReference type="EMBL" id="HGE75661.1"/>
    </source>
</evidence>
<dbReference type="SUPFAM" id="SSF64518">
    <property type="entry name" value="Phase 1 flagellin"/>
    <property type="match status" value="1"/>
</dbReference>